<dbReference type="STRING" id="1838285.SCAL_000656"/>
<dbReference type="Proteomes" id="UP000186940">
    <property type="component" value="Unassembled WGS sequence"/>
</dbReference>
<evidence type="ECO:0000313" key="1">
    <source>
        <dbReference type="EMBL" id="OFV68016.1"/>
    </source>
</evidence>
<reference evidence="1" key="1">
    <citation type="submission" date="2016-05" db="EMBL/GenBank/DDBJ databases">
        <title>Microbial consortia oxidize butane by reversing methanogenesis.</title>
        <authorList>
            <person name="Laso-Perez R."/>
            <person name="Richter M."/>
            <person name="Wegener G."/>
            <person name="Musat F."/>
        </authorList>
    </citation>
    <scope>NUCLEOTIDE SEQUENCE [LARGE SCALE GENOMIC DNA]</scope>
    <source>
        <strain evidence="1">BOX2</strain>
    </source>
</reference>
<keyword evidence="2" id="KW-1185">Reference proteome</keyword>
<evidence type="ECO:0000313" key="2">
    <source>
        <dbReference type="Proteomes" id="UP000186940"/>
    </source>
</evidence>
<accession>A0A1F2PBK2</accession>
<organism evidence="1 2">
    <name type="scientific">Candidatus Syntropharchaeum caldarium</name>
    <dbReference type="NCBI Taxonomy" id="1838285"/>
    <lineage>
        <taxon>Archaea</taxon>
        <taxon>Methanobacteriati</taxon>
        <taxon>Methanobacteriota</taxon>
        <taxon>Stenosarchaea group</taxon>
        <taxon>Methanomicrobia</taxon>
        <taxon>Methanosarcinales</taxon>
        <taxon>ANME-2 cluster</taxon>
        <taxon>Candidatus Syntropharchaeum</taxon>
    </lineage>
</organism>
<protein>
    <submittedName>
        <fullName evidence="1">Uncharacterized protein</fullName>
    </submittedName>
</protein>
<comment type="caution">
    <text evidence="1">The sequence shown here is derived from an EMBL/GenBank/DDBJ whole genome shotgun (WGS) entry which is preliminary data.</text>
</comment>
<dbReference type="EMBL" id="LYOS01000002">
    <property type="protein sequence ID" value="OFV68016.1"/>
    <property type="molecule type" value="Genomic_DNA"/>
</dbReference>
<name>A0A1F2PBK2_9EURY</name>
<sequence length="35" mass="4243">MYAYSFITSFIYFGRWRDDELGIIVRDWLVLIGLI</sequence>
<proteinExistence type="predicted"/>
<gene>
    <name evidence="1" type="ORF">SCAL_000656</name>
</gene>
<dbReference type="AlphaFoldDB" id="A0A1F2PBK2"/>